<feature type="domain" description="Zn(2)-C6 fungal-type" evidence="7">
    <location>
        <begin position="15"/>
        <end position="45"/>
    </location>
</feature>
<protein>
    <recommendedName>
        <fullName evidence="7">Zn(2)-C6 fungal-type domain-containing protein</fullName>
    </recommendedName>
</protein>
<evidence type="ECO:0000313" key="9">
    <source>
        <dbReference type="Proteomes" id="UP000234275"/>
    </source>
</evidence>
<name>A0A2I2FVY8_9EURO</name>
<evidence type="ECO:0000313" key="8">
    <source>
        <dbReference type="EMBL" id="PLB44802.1"/>
    </source>
</evidence>
<dbReference type="PROSITE" id="PS50048">
    <property type="entry name" value="ZN2_CY6_FUNGAL_2"/>
    <property type="match status" value="1"/>
</dbReference>
<dbReference type="GO" id="GO:0009893">
    <property type="term" value="P:positive regulation of metabolic process"/>
    <property type="evidence" value="ECO:0007669"/>
    <property type="project" value="UniProtKB-ARBA"/>
</dbReference>
<organism evidence="8 9">
    <name type="scientific">Aspergillus steynii IBT 23096</name>
    <dbReference type="NCBI Taxonomy" id="1392250"/>
    <lineage>
        <taxon>Eukaryota</taxon>
        <taxon>Fungi</taxon>
        <taxon>Dikarya</taxon>
        <taxon>Ascomycota</taxon>
        <taxon>Pezizomycotina</taxon>
        <taxon>Eurotiomycetes</taxon>
        <taxon>Eurotiomycetidae</taxon>
        <taxon>Eurotiales</taxon>
        <taxon>Aspergillaceae</taxon>
        <taxon>Aspergillus</taxon>
        <taxon>Aspergillus subgen. Circumdati</taxon>
    </lineage>
</organism>
<keyword evidence="9" id="KW-1185">Reference proteome</keyword>
<keyword evidence="6" id="KW-0539">Nucleus</keyword>
<evidence type="ECO:0000256" key="5">
    <source>
        <dbReference type="ARBA" id="ARBA00023163"/>
    </source>
</evidence>
<dbReference type="CDD" id="cd00067">
    <property type="entry name" value="GAL4"/>
    <property type="match status" value="1"/>
</dbReference>
<dbReference type="AlphaFoldDB" id="A0A2I2FVY8"/>
<dbReference type="InterPro" id="IPR052360">
    <property type="entry name" value="Transcr_Regulatory_Proteins"/>
</dbReference>
<comment type="caution">
    <text evidence="8">The sequence shown here is derived from an EMBL/GenBank/DDBJ whole genome shotgun (WGS) entry which is preliminary data.</text>
</comment>
<dbReference type="GO" id="GO:0000981">
    <property type="term" value="F:DNA-binding transcription factor activity, RNA polymerase II-specific"/>
    <property type="evidence" value="ECO:0007669"/>
    <property type="project" value="InterPro"/>
</dbReference>
<evidence type="ECO:0000256" key="2">
    <source>
        <dbReference type="ARBA" id="ARBA00022833"/>
    </source>
</evidence>
<dbReference type="InterPro" id="IPR036864">
    <property type="entry name" value="Zn2-C6_fun-type_DNA-bd_sf"/>
</dbReference>
<keyword evidence="1" id="KW-0479">Metal-binding</keyword>
<dbReference type="EMBL" id="MSFO01000008">
    <property type="protein sequence ID" value="PLB44802.1"/>
    <property type="molecule type" value="Genomic_DNA"/>
</dbReference>
<evidence type="ECO:0000256" key="4">
    <source>
        <dbReference type="ARBA" id="ARBA00023125"/>
    </source>
</evidence>
<dbReference type="Gene3D" id="4.10.240.10">
    <property type="entry name" value="Zn(2)-C6 fungal-type DNA-binding domain"/>
    <property type="match status" value="1"/>
</dbReference>
<proteinExistence type="predicted"/>
<gene>
    <name evidence="8" type="ORF">P170DRAFT_391185</name>
</gene>
<evidence type="ECO:0000259" key="7">
    <source>
        <dbReference type="PROSITE" id="PS50048"/>
    </source>
</evidence>
<dbReference type="SUPFAM" id="SSF57701">
    <property type="entry name" value="Zn2/Cys6 DNA-binding domain"/>
    <property type="match status" value="1"/>
</dbReference>
<dbReference type="GO" id="GO:0008270">
    <property type="term" value="F:zinc ion binding"/>
    <property type="evidence" value="ECO:0007669"/>
    <property type="project" value="InterPro"/>
</dbReference>
<evidence type="ECO:0000256" key="3">
    <source>
        <dbReference type="ARBA" id="ARBA00023015"/>
    </source>
</evidence>
<dbReference type="GeneID" id="36553632"/>
<evidence type="ECO:0000256" key="6">
    <source>
        <dbReference type="ARBA" id="ARBA00023242"/>
    </source>
</evidence>
<dbReference type="PROSITE" id="PS00463">
    <property type="entry name" value="ZN2_CY6_FUNGAL_1"/>
    <property type="match status" value="1"/>
</dbReference>
<dbReference type="OrthoDB" id="2593732at2759"/>
<dbReference type="InterPro" id="IPR001138">
    <property type="entry name" value="Zn2Cys6_DnaBD"/>
</dbReference>
<dbReference type="RefSeq" id="XP_024700104.1">
    <property type="nucleotide sequence ID" value="XM_024845933.1"/>
</dbReference>
<dbReference type="SMART" id="SM00066">
    <property type="entry name" value="GAL4"/>
    <property type="match status" value="1"/>
</dbReference>
<keyword evidence="3" id="KW-0805">Transcription regulation</keyword>
<dbReference type="Pfam" id="PF00172">
    <property type="entry name" value="Zn_clus"/>
    <property type="match status" value="1"/>
</dbReference>
<dbReference type="GO" id="GO:0003677">
    <property type="term" value="F:DNA binding"/>
    <property type="evidence" value="ECO:0007669"/>
    <property type="project" value="UniProtKB-KW"/>
</dbReference>
<dbReference type="VEuPathDB" id="FungiDB:P170DRAFT_391185"/>
<dbReference type="Proteomes" id="UP000234275">
    <property type="component" value="Unassembled WGS sequence"/>
</dbReference>
<keyword evidence="4" id="KW-0238">DNA-binding</keyword>
<dbReference type="PANTHER" id="PTHR36206:SF12">
    <property type="entry name" value="ASPERCRYPTIN BIOSYNTHESIS CLUSTER-SPECIFIC TRANSCRIPTION REGULATOR ATNN-RELATED"/>
    <property type="match status" value="1"/>
</dbReference>
<reference evidence="8 9" key="1">
    <citation type="submission" date="2016-12" db="EMBL/GenBank/DDBJ databases">
        <title>The genomes of Aspergillus section Nigri reveals drivers in fungal speciation.</title>
        <authorList>
            <consortium name="DOE Joint Genome Institute"/>
            <person name="Vesth T.C."/>
            <person name="Nybo J."/>
            <person name="Theobald S."/>
            <person name="Brandl J."/>
            <person name="Frisvad J.C."/>
            <person name="Nielsen K.F."/>
            <person name="Lyhne E.K."/>
            <person name="Kogle M.E."/>
            <person name="Kuo A."/>
            <person name="Riley R."/>
            <person name="Clum A."/>
            <person name="Nolan M."/>
            <person name="Lipzen A."/>
            <person name="Salamov A."/>
            <person name="Henrissat B."/>
            <person name="Wiebenga A."/>
            <person name="De Vries R.P."/>
            <person name="Grigoriev I.V."/>
            <person name="Mortensen U.H."/>
            <person name="Andersen M.R."/>
            <person name="Baker S.E."/>
        </authorList>
    </citation>
    <scope>NUCLEOTIDE SEQUENCE [LARGE SCALE GENOMIC DNA]</scope>
    <source>
        <strain evidence="8 9">IBT 23096</strain>
    </source>
</reference>
<evidence type="ECO:0000256" key="1">
    <source>
        <dbReference type="ARBA" id="ARBA00022723"/>
    </source>
</evidence>
<accession>A0A2I2FVY8</accession>
<keyword evidence="2" id="KW-0862">Zinc</keyword>
<dbReference type="PANTHER" id="PTHR36206">
    <property type="entry name" value="ASPERCRYPTIN BIOSYNTHESIS CLUSTER-SPECIFIC TRANSCRIPTION REGULATOR ATNN-RELATED"/>
    <property type="match status" value="1"/>
</dbReference>
<keyword evidence="5" id="KW-0804">Transcription</keyword>
<sequence length="494" mass="54431">MVANLRTCGSRSKTGCRTCKLRRVKCDESKPHCQRCQSAQRVCTYTPSKKPPRPGLRMVIYTAPQASASLAGARTGCPQTQEALNFFVHEARGRLFPVEFCHAVLRASQSEAVLGHAICAFGALQRVYEFGEGRTCTSPGPGDGGGGGVRGGIEATNSAMRFATREYGKALGMLRARRQEERQSHDVALVCSVLFACFECLRGCRRAAIIHIASGLNLLRQMEMEGSAWDVVSRRVIRALFTRLDSQLVEVLGVGVGETLGEDGIRTPGAMVMGEDAGPGEGDLREDLDELMNAILREKLDSVMGAQVSGGRSASGKLLSALETWHARFANAESDPERSSQMKEDDAVLRIWYLVGKMYLTIRPSDPETAWDQFSDEFETILGLCEIYISESKRTSTPRNYTFSFSLGIVPPLFITAQRCRNASIRRRAIHLLSTCRRREIVWDSAYAAEAAQRVMEIEESAAFDAATRQPADLRVRTLKAILDDEDGVKVLFE</sequence>